<evidence type="ECO:0000256" key="6">
    <source>
        <dbReference type="ARBA" id="ARBA00023204"/>
    </source>
</evidence>
<dbReference type="GO" id="GO:0008270">
    <property type="term" value="F:zinc ion binding"/>
    <property type="evidence" value="ECO:0007669"/>
    <property type="project" value="UniProtKB-KW"/>
</dbReference>
<sequence>MDPYPKPLKDLIAQLKRLPGVGEKTATRLALFILADRENFAGDLAQALTSVKDAIRLCSVCYNLADMPTCSICQDINRDRSVICVVEEPSDVLALESAHAYKGLYHVLHGLISPMNGIGPQDIRLPELMERLSKLQDGEVIVATNPSVEGEGTFHLIARLIEEKHYPVRVSRIASGIPMGGEVKYMDQVTLASALRYRRNVKDR</sequence>
<dbReference type="Pfam" id="PF21175">
    <property type="entry name" value="RecR_C"/>
    <property type="match status" value="1"/>
</dbReference>
<name>A0A485M855_9ZZZZ</name>
<keyword evidence="6" id="KW-0234">DNA repair</keyword>
<evidence type="ECO:0000256" key="4">
    <source>
        <dbReference type="ARBA" id="ARBA00022833"/>
    </source>
</evidence>
<dbReference type="GO" id="GO:0006310">
    <property type="term" value="P:DNA recombination"/>
    <property type="evidence" value="ECO:0007669"/>
    <property type="project" value="UniProtKB-KW"/>
</dbReference>
<feature type="domain" description="Toprim" evidence="7">
    <location>
        <begin position="81"/>
        <end position="178"/>
    </location>
</feature>
<dbReference type="HAMAP" id="MF_00017">
    <property type="entry name" value="RecR"/>
    <property type="match status" value="1"/>
</dbReference>
<evidence type="ECO:0000259" key="7">
    <source>
        <dbReference type="PROSITE" id="PS50880"/>
    </source>
</evidence>
<evidence type="ECO:0000256" key="2">
    <source>
        <dbReference type="ARBA" id="ARBA00022763"/>
    </source>
</evidence>
<evidence type="ECO:0000313" key="8">
    <source>
        <dbReference type="EMBL" id="VFU15778.1"/>
    </source>
</evidence>
<proteinExistence type="inferred from homology"/>
<keyword evidence="1" id="KW-0479">Metal-binding</keyword>
<dbReference type="Gene3D" id="3.40.1360.10">
    <property type="match status" value="1"/>
</dbReference>
<dbReference type="InterPro" id="IPR034137">
    <property type="entry name" value="TOPRIM_RecR"/>
</dbReference>
<dbReference type="EMBL" id="CAADRM010000109">
    <property type="protein sequence ID" value="VFU15778.1"/>
    <property type="molecule type" value="Genomic_DNA"/>
</dbReference>
<dbReference type="SUPFAM" id="SSF111304">
    <property type="entry name" value="Recombination protein RecR"/>
    <property type="match status" value="1"/>
</dbReference>
<accession>A0A485M855</accession>
<dbReference type="SMART" id="SM00493">
    <property type="entry name" value="TOPRIM"/>
    <property type="match status" value="1"/>
</dbReference>
<keyword evidence="2" id="KW-0227">DNA damage</keyword>
<dbReference type="Gene3D" id="6.10.250.240">
    <property type="match status" value="1"/>
</dbReference>
<dbReference type="AlphaFoldDB" id="A0A485M855"/>
<dbReference type="GO" id="GO:0006281">
    <property type="term" value="P:DNA repair"/>
    <property type="evidence" value="ECO:0007669"/>
    <property type="project" value="UniProtKB-KW"/>
</dbReference>
<dbReference type="Pfam" id="PF02132">
    <property type="entry name" value="RecR_ZnF"/>
    <property type="match status" value="1"/>
</dbReference>
<protein>
    <submittedName>
        <fullName evidence="8">Gap repair protein</fullName>
    </submittedName>
</protein>
<dbReference type="PROSITE" id="PS50880">
    <property type="entry name" value="TOPRIM"/>
    <property type="match status" value="1"/>
</dbReference>
<dbReference type="CDD" id="cd01025">
    <property type="entry name" value="TOPRIM_recR"/>
    <property type="match status" value="1"/>
</dbReference>
<reference evidence="8" key="1">
    <citation type="submission" date="2019-03" db="EMBL/GenBank/DDBJ databases">
        <authorList>
            <person name="Hao L."/>
        </authorList>
    </citation>
    <scope>NUCLEOTIDE SEQUENCE</scope>
</reference>
<dbReference type="PROSITE" id="PS01300">
    <property type="entry name" value="RECR"/>
    <property type="match status" value="1"/>
</dbReference>
<dbReference type="InterPro" id="IPR006171">
    <property type="entry name" value="TOPRIM_dom"/>
</dbReference>
<keyword evidence="4" id="KW-0862">Zinc</keyword>
<evidence type="ECO:0000256" key="5">
    <source>
        <dbReference type="ARBA" id="ARBA00023172"/>
    </source>
</evidence>
<dbReference type="InterPro" id="IPR023627">
    <property type="entry name" value="Rcmb_RecR"/>
</dbReference>
<dbReference type="NCBIfam" id="TIGR00615">
    <property type="entry name" value="recR"/>
    <property type="match status" value="1"/>
</dbReference>
<dbReference type="Pfam" id="PF13662">
    <property type="entry name" value="Toprim_4"/>
    <property type="match status" value="1"/>
</dbReference>
<dbReference type="Gene3D" id="1.10.8.420">
    <property type="entry name" value="RecR Domain 1"/>
    <property type="match status" value="1"/>
</dbReference>
<evidence type="ECO:0000256" key="1">
    <source>
        <dbReference type="ARBA" id="ARBA00022723"/>
    </source>
</evidence>
<keyword evidence="5" id="KW-0233">DNA recombination</keyword>
<organism evidence="8">
    <name type="scientific">anaerobic digester metagenome</name>
    <dbReference type="NCBI Taxonomy" id="1263854"/>
    <lineage>
        <taxon>unclassified sequences</taxon>
        <taxon>metagenomes</taxon>
        <taxon>ecological metagenomes</taxon>
    </lineage>
</organism>
<dbReference type="InterPro" id="IPR000093">
    <property type="entry name" value="DNA_Rcmb_RecR"/>
</dbReference>
<dbReference type="PANTHER" id="PTHR30446">
    <property type="entry name" value="RECOMBINATION PROTEIN RECR"/>
    <property type="match status" value="1"/>
</dbReference>
<evidence type="ECO:0000256" key="3">
    <source>
        <dbReference type="ARBA" id="ARBA00022771"/>
    </source>
</evidence>
<keyword evidence="3" id="KW-0863">Zinc-finger</keyword>
<dbReference type="InterPro" id="IPR015967">
    <property type="entry name" value="Rcmb_RecR_Znf"/>
</dbReference>
<dbReference type="GO" id="GO:0003677">
    <property type="term" value="F:DNA binding"/>
    <property type="evidence" value="ECO:0007669"/>
    <property type="project" value="InterPro"/>
</dbReference>
<dbReference type="Pfam" id="PF21176">
    <property type="entry name" value="RecR_HhH"/>
    <property type="match status" value="1"/>
</dbReference>
<gene>
    <name evidence="8" type="primary">recR</name>
    <name evidence="8" type="ORF">SCFA_450015</name>
</gene>
<dbReference type="PANTHER" id="PTHR30446:SF0">
    <property type="entry name" value="RECOMBINATION PROTEIN RECR"/>
    <property type="match status" value="1"/>
</dbReference>